<dbReference type="CDD" id="cd00010">
    <property type="entry name" value="AAI_LTSS"/>
    <property type="match status" value="1"/>
</dbReference>
<evidence type="ECO:0000256" key="1">
    <source>
        <dbReference type="SAM" id="MobiDB-lite"/>
    </source>
</evidence>
<evidence type="ECO:0008006" key="5">
    <source>
        <dbReference type="Google" id="ProtNLM"/>
    </source>
</evidence>
<dbReference type="AlphaFoldDB" id="A0A8T2UXD8"/>
<feature type="compositionally biased region" description="Pro residues" evidence="1">
    <location>
        <begin position="117"/>
        <end position="130"/>
    </location>
</feature>
<keyword evidence="2" id="KW-0732">Signal</keyword>
<evidence type="ECO:0000313" key="3">
    <source>
        <dbReference type="EMBL" id="KAH7436729.1"/>
    </source>
</evidence>
<sequence>MRFVTQTSVSVLLALCLVVLQRATMALPTQGCINSFSVAATPCDADPKSAACCTALGAMFSSYPTCLCDVIATVLANNPNYQLNRTKLREMIVQCALDVSASDTSCLPPLGGASPPTVAPPTTPGPPPPSTTTISPPTAPVTPPPPAPEVADSSPPLPITAPSPPPVLKSSPPPQILKYPPPPPVLKSPPPPQIFEYPPPPPITRQSRSPPPPPPDSSLTMLHSPPPPPEPITGESPPSSIIEAVLRSGQYCISPNLNAAYYVAFALLGVLLY</sequence>
<comment type="caution">
    <text evidence="3">The sequence shown here is derived from an EMBL/GenBank/DDBJ whole genome shotgun (WGS) entry which is preliminary data.</text>
</comment>
<evidence type="ECO:0000256" key="2">
    <source>
        <dbReference type="SAM" id="SignalP"/>
    </source>
</evidence>
<accession>A0A8T2UXD8</accession>
<dbReference type="EMBL" id="CM035410">
    <property type="protein sequence ID" value="KAH7436729.1"/>
    <property type="molecule type" value="Genomic_DNA"/>
</dbReference>
<proteinExistence type="predicted"/>
<protein>
    <recommendedName>
        <fullName evidence="5">Bifunctional inhibitor/plant lipid transfer protein/seed storage helical domain-containing protein</fullName>
    </recommendedName>
</protein>
<feature type="compositionally biased region" description="Pro residues" evidence="1">
    <location>
        <begin position="155"/>
        <end position="216"/>
    </location>
</feature>
<reference evidence="3" key="1">
    <citation type="submission" date="2021-08" db="EMBL/GenBank/DDBJ databases">
        <title>WGS assembly of Ceratopteris richardii.</title>
        <authorList>
            <person name="Marchant D.B."/>
            <person name="Chen G."/>
            <person name="Jenkins J."/>
            <person name="Shu S."/>
            <person name="Leebens-Mack J."/>
            <person name="Grimwood J."/>
            <person name="Schmutz J."/>
            <person name="Soltis P."/>
            <person name="Soltis D."/>
            <person name="Chen Z.-H."/>
        </authorList>
    </citation>
    <scope>NUCLEOTIDE SEQUENCE</scope>
    <source>
        <strain evidence="3">Whitten #5841</strain>
        <tissue evidence="3">Leaf</tissue>
    </source>
</reference>
<feature type="chain" id="PRO_5035848375" description="Bifunctional inhibitor/plant lipid transfer protein/seed storage helical domain-containing protein" evidence="2">
    <location>
        <begin position="27"/>
        <end position="273"/>
    </location>
</feature>
<dbReference type="Proteomes" id="UP000825935">
    <property type="component" value="Chromosome 5"/>
</dbReference>
<evidence type="ECO:0000313" key="4">
    <source>
        <dbReference type="Proteomes" id="UP000825935"/>
    </source>
</evidence>
<feature type="signal peptide" evidence="2">
    <location>
        <begin position="1"/>
        <end position="26"/>
    </location>
</feature>
<feature type="compositionally biased region" description="Pro residues" evidence="1">
    <location>
        <begin position="137"/>
        <end position="148"/>
    </location>
</feature>
<organism evidence="3 4">
    <name type="scientific">Ceratopteris richardii</name>
    <name type="common">Triangle waterfern</name>
    <dbReference type="NCBI Taxonomy" id="49495"/>
    <lineage>
        <taxon>Eukaryota</taxon>
        <taxon>Viridiplantae</taxon>
        <taxon>Streptophyta</taxon>
        <taxon>Embryophyta</taxon>
        <taxon>Tracheophyta</taxon>
        <taxon>Polypodiopsida</taxon>
        <taxon>Polypodiidae</taxon>
        <taxon>Polypodiales</taxon>
        <taxon>Pteridineae</taxon>
        <taxon>Pteridaceae</taxon>
        <taxon>Parkerioideae</taxon>
        <taxon>Ceratopteris</taxon>
    </lineage>
</organism>
<name>A0A8T2UXD8_CERRI</name>
<keyword evidence="4" id="KW-1185">Reference proteome</keyword>
<feature type="region of interest" description="Disordered" evidence="1">
    <location>
        <begin position="107"/>
        <end position="239"/>
    </location>
</feature>
<gene>
    <name evidence="3" type="ORF">KP509_05G033000</name>
</gene>